<name>A0A2H5PW38_CITUN</name>
<dbReference type="Proteomes" id="UP000236630">
    <property type="component" value="Unassembled WGS sequence"/>
</dbReference>
<accession>A0A2H5PW38</accession>
<reference evidence="1 2" key="1">
    <citation type="journal article" date="2017" name="Front. Genet.">
        <title>Draft sequencing of the heterozygous diploid genome of Satsuma (Citrus unshiu Marc.) using a hybrid assembly approach.</title>
        <authorList>
            <person name="Shimizu T."/>
            <person name="Tanizawa Y."/>
            <person name="Mochizuki T."/>
            <person name="Nagasaki H."/>
            <person name="Yoshioka T."/>
            <person name="Toyoda A."/>
            <person name="Fujiyama A."/>
            <person name="Kaminuma E."/>
            <person name="Nakamura Y."/>
        </authorList>
    </citation>
    <scope>NUCLEOTIDE SEQUENCE [LARGE SCALE GENOMIC DNA]</scope>
    <source>
        <strain evidence="2">cv. Miyagawa wase</strain>
    </source>
</reference>
<sequence>MMRAMWRLNFKPFLEFDRDRFKCIAAPLRSCILNFCTHIYPNVT</sequence>
<dbReference type="EMBL" id="BDQV01000142">
    <property type="protein sequence ID" value="GAY56588.1"/>
    <property type="molecule type" value="Genomic_DNA"/>
</dbReference>
<gene>
    <name evidence="1" type="ORF">CUMW_173070</name>
</gene>
<evidence type="ECO:0000313" key="2">
    <source>
        <dbReference type="Proteomes" id="UP000236630"/>
    </source>
</evidence>
<evidence type="ECO:0000313" key="1">
    <source>
        <dbReference type="EMBL" id="GAY56588.1"/>
    </source>
</evidence>
<organism evidence="1 2">
    <name type="scientific">Citrus unshiu</name>
    <name type="common">Satsuma mandarin</name>
    <name type="synonym">Citrus nobilis var. unshiu</name>
    <dbReference type="NCBI Taxonomy" id="55188"/>
    <lineage>
        <taxon>Eukaryota</taxon>
        <taxon>Viridiplantae</taxon>
        <taxon>Streptophyta</taxon>
        <taxon>Embryophyta</taxon>
        <taxon>Tracheophyta</taxon>
        <taxon>Spermatophyta</taxon>
        <taxon>Magnoliopsida</taxon>
        <taxon>eudicotyledons</taxon>
        <taxon>Gunneridae</taxon>
        <taxon>Pentapetalae</taxon>
        <taxon>rosids</taxon>
        <taxon>malvids</taxon>
        <taxon>Sapindales</taxon>
        <taxon>Rutaceae</taxon>
        <taxon>Aurantioideae</taxon>
        <taxon>Citrus</taxon>
    </lineage>
</organism>
<protein>
    <submittedName>
        <fullName evidence="1">Uncharacterized protein</fullName>
    </submittedName>
</protein>
<proteinExistence type="predicted"/>
<comment type="caution">
    <text evidence="1">The sequence shown here is derived from an EMBL/GenBank/DDBJ whole genome shotgun (WGS) entry which is preliminary data.</text>
</comment>
<keyword evidence="2" id="KW-1185">Reference proteome</keyword>
<dbReference type="AlphaFoldDB" id="A0A2H5PW38"/>